<dbReference type="GO" id="GO:0005768">
    <property type="term" value="C:endosome"/>
    <property type="evidence" value="ECO:0007669"/>
    <property type="project" value="TreeGrafter"/>
</dbReference>
<keyword evidence="3" id="KW-0653">Protein transport</keyword>
<dbReference type="InterPro" id="IPR002014">
    <property type="entry name" value="VHS_dom"/>
</dbReference>
<protein>
    <submittedName>
        <fullName evidence="7">TOM1 protein</fullName>
    </submittedName>
</protein>
<organism evidence="7 8">
    <name type="scientific">Asarcornis scutulata</name>
    <dbReference type="NCBI Taxonomy" id="75869"/>
    <lineage>
        <taxon>Eukaryota</taxon>
        <taxon>Metazoa</taxon>
        <taxon>Chordata</taxon>
        <taxon>Craniata</taxon>
        <taxon>Vertebrata</taxon>
        <taxon>Euteleostomi</taxon>
        <taxon>Archelosauria</taxon>
        <taxon>Archosauria</taxon>
        <taxon>Dinosauria</taxon>
        <taxon>Saurischia</taxon>
        <taxon>Theropoda</taxon>
        <taxon>Coelurosauria</taxon>
        <taxon>Aves</taxon>
        <taxon>Neognathae</taxon>
        <taxon>Galloanserae</taxon>
        <taxon>Anseriformes</taxon>
        <taxon>Anatidae</taxon>
        <taxon>Anatinae</taxon>
        <taxon>Asarcornis</taxon>
    </lineage>
</organism>
<dbReference type="AlphaFoldDB" id="A0A7K7KSK2"/>
<dbReference type="PROSITE" id="PS50909">
    <property type="entry name" value="GAT"/>
    <property type="match status" value="1"/>
</dbReference>
<dbReference type="EMBL" id="VZSO01000059">
    <property type="protein sequence ID" value="NWZ21638.1"/>
    <property type="molecule type" value="Genomic_DNA"/>
</dbReference>
<dbReference type="Gene3D" id="1.25.40.90">
    <property type="match status" value="1"/>
</dbReference>
<keyword evidence="2" id="KW-0813">Transport</keyword>
<dbReference type="InterPro" id="IPR038425">
    <property type="entry name" value="GAT_sf"/>
</dbReference>
<keyword evidence="8" id="KW-1185">Reference proteome</keyword>
<evidence type="ECO:0000256" key="4">
    <source>
        <dbReference type="SAM" id="MobiDB-lite"/>
    </source>
</evidence>
<evidence type="ECO:0000256" key="1">
    <source>
        <dbReference type="ARBA" id="ARBA00007708"/>
    </source>
</evidence>
<feature type="compositionally biased region" description="Low complexity" evidence="4">
    <location>
        <begin position="466"/>
        <end position="483"/>
    </location>
</feature>
<dbReference type="PIRSF" id="PIRSF036948">
    <property type="entry name" value="TOM1"/>
    <property type="match status" value="1"/>
</dbReference>
<dbReference type="GO" id="GO:0043130">
    <property type="term" value="F:ubiquitin binding"/>
    <property type="evidence" value="ECO:0007669"/>
    <property type="project" value="InterPro"/>
</dbReference>
<dbReference type="PANTHER" id="PTHR13856">
    <property type="entry name" value="VHS DOMAIN CONTAINING PROTEIN FAMILY"/>
    <property type="match status" value="1"/>
</dbReference>
<comment type="caution">
    <text evidence="7">The sequence shown here is derived from an EMBL/GenBank/DDBJ whole genome shotgun (WGS) entry which is preliminary data.</text>
</comment>
<feature type="compositionally biased region" description="Basic and acidic residues" evidence="4">
    <location>
        <begin position="490"/>
        <end position="499"/>
    </location>
</feature>
<dbReference type="InterPro" id="IPR008942">
    <property type="entry name" value="ENTH_VHS"/>
</dbReference>
<evidence type="ECO:0000256" key="2">
    <source>
        <dbReference type="ARBA" id="ARBA00022448"/>
    </source>
</evidence>
<dbReference type="SUPFAM" id="SSF48464">
    <property type="entry name" value="ENTH/VHS domain"/>
    <property type="match status" value="1"/>
</dbReference>
<dbReference type="GO" id="GO:0035091">
    <property type="term" value="F:phosphatidylinositol binding"/>
    <property type="evidence" value="ECO:0007669"/>
    <property type="project" value="InterPro"/>
</dbReference>
<dbReference type="InterPro" id="IPR004152">
    <property type="entry name" value="GAT_dom"/>
</dbReference>
<dbReference type="PANTHER" id="PTHR13856:SF32">
    <property type="entry name" value="TARGET OF MYB1 MEMBRANE TRAFFICKING PROTEIN"/>
    <property type="match status" value="1"/>
</dbReference>
<dbReference type="InterPro" id="IPR014645">
    <property type="entry name" value="TOM1"/>
</dbReference>
<dbReference type="GO" id="GO:0007165">
    <property type="term" value="P:signal transduction"/>
    <property type="evidence" value="ECO:0007669"/>
    <property type="project" value="TreeGrafter"/>
</dbReference>
<dbReference type="PROSITE" id="PS50179">
    <property type="entry name" value="VHS"/>
    <property type="match status" value="1"/>
</dbReference>
<dbReference type="CDD" id="cd14236">
    <property type="entry name" value="GAT_TOM1"/>
    <property type="match status" value="1"/>
</dbReference>
<comment type="similarity">
    <text evidence="1">Belongs to the TOM1 family.</text>
</comment>
<dbReference type="GO" id="GO:0015031">
    <property type="term" value="P:protein transport"/>
    <property type="evidence" value="ECO:0007669"/>
    <property type="project" value="UniProtKB-KW"/>
</dbReference>
<feature type="domain" description="GAT" evidence="6">
    <location>
        <begin position="198"/>
        <end position="287"/>
    </location>
</feature>
<feature type="region of interest" description="Disordered" evidence="4">
    <location>
        <begin position="293"/>
        <end position="317"/>
    </location>
</feature>
<proteinExistence type="inferred from homology"/>
<dbReference type="Pfam" id="PF03127">
    <property type="entry name" value="GAT"/>
    <property type="match status" value="1"/>
</dbReference>
<feature type="compositionally biased region" description="Polar residues" evidence="4">
    <location>
        <begin position="299"/>
        <end position="317"/>
    </location>
</feature>
<feature type="region of interest" description="Disordered" evidence="4">
    <location>
        <begin position="464"/>
        <end position="499"/>
    </location>
</feature>
<dbReference type="GO" id="GO:0030276">
    <property type="term" value="F:clathrin binding"/>
    <property type="evidence" value="ECO:0007669"/>
    <property type="project" value="TreeGrafter"/>
</dbReference>
<feature type="non-terminal residue" evidence="7">
    <location>
        <position position="1"/>
    </location>
</feature>
<reference evidence="7 8" key="1">
    <citation type="submission" date="2019-09" db="EMBL/GenBank/DDBJ databases">
        <title>Bird 10,000 Genomes (B10K) Project - Family phase.</title>
        <authorList>
            <person name="Zhang G."/>
        </authorList>
    </citation>
    <scope>NUCLEOTIDE SEQUENCE [LARGE SCALE GENOMIC DNA]</scope>
    <source>
        <strain evidence="7">OUT-0051</strain>
        <tissue evidence="7">Kidney</tissue>
    </source>
</reference>
<name>A0A7K7KSK2_9AVES</name>
<dbReference type="SMART" id="SM00288">
    <property type="entry name" value="VHS"/>
    <property type="match status" value="1"/>
</dbReference>
<dbReference type="FunFam" id="1.25.40.90:FF:000003">
    <property type="entry name" value="TOM1-like protein 2 isoform X1"/>
    <property type="match status" value="1"/>
</dbReference>
<evidence type="ECO:0000256" key="3">
    <source>
        <dbReference type="ARBA" id="ARBA00022927"/>
    </source>
</evidence>
<dbReference type="GO" id="GO:0016020">
    <property type="term" value="C:membrane"/>
    <property type="evidence" value="ECO:0007669"/>
    <property type="project" value="TreeGrafter"/>
</dbReference>
<feature type="non-terminal residue" evidence="7">
    <location>
        <position position="499"/>
    </location>
</feature>
<dbReference type="FunFam" id="1.20.58.160:FF:000001">
    <property type="entry name" value="TOM1-like protein 2 isoform X1"/>
    <property type="match status" value="1"/>
</dbReference>
<evidence type="ECO:0000313" key="7">
    <source>
        <dbReference type="EMBL" id="NWZ21638.1"/>
    </source>
</evidence>
<gene>
    <name evidence="7" type="primary">Tom1</name>
    <name evidence="7" type="ORF">ASASCU_R05477</name>
</gene>
<accession>A0A7K7KSK2</accession>
<dbReference type="CDD" id="cd16995">
    <property type="entry name" value="VHS_Tom1"/>
    <property type="match status" value="1"/>
</dbReference>
<dbReference type="SUPFAM" id="SSF89009">
    <property type="entry name" value="GAT-like domain"/>
    <property type="match status" value="1"/>
</dbReference>
<evidence type="ECO:0000259" key="5">
    <source>
        <dbReference type="PROSITE" id="PS50179"/>
    </source>
</evidence>
<evidence type="ECO:0000259" key="6">
    <source>
        <dbReference type="PROSITE" id="PS50909"/>
    </source>
</evidence>
<feature type="domain" description="VHS" evidence="5">
    <location>
        <begin position="3"/>
        <end position="135"/>
    </location>
</feature>
<dbReference type="Pfam" id="PF00790">
    <property type="entry name" value="VHS"/>
    <property type="match status" value="1"/>
</dbReference>
<dbReference type="Gene3D" id="1.20.58.160">
    <property type="match status" value="1"/>
</dbReference>
<sequence length="499" mass="54990">ERATDGSLRNEDWALNMEICDIINETEEGPKDAFRAIKKRIVGNKNFHEVMLALTVLETCVKNCGHRFHVLVASQDFVESVLVRTILPKNNPPAIVHDKVLTLIQSWADAFRSSPDLTGVVAVYEDLRRKGLEFPMTDLDMLSPIHTPRRTVYSSNSQSGQNSPVVNSPQQIESILHPVTLPAGRETSSEAPITPTPEQVGKLRSELEVVNGNVKVMSEMLTELVPSQAENSDLELLQQELNRTCRAMQQRVLELIPRVLHEQLTEELLLINDNLNNVFLRHERFERLRTGQPVKAPTEAQNSLIDLGPSTPSVAKQPEVTNNLSSQLAGMNLGSSSVSAGLQSLNTSGKLEEEFDMFAMTRGSSLAEQRREVKYEDPQASKGLAGALDARQQNTGAGEFGASSDGAQLTNWMVRQGMVPVPQANFMEDIEKWLSTDVGESEDAKGVTSEEFDKFLEERAKVADRLPTLSSSSAGTSVSPPAASHHRKQAKEDDAMFAL</sequence>
<dbReference type="Proteomes" id="UP000525565">
    <property type="component" value="Unassembled WGS sequence"/>
</dbReference>
<evidence type="ECO:0000313" key="8">
    <source>
        <dbReference type="Proteomes" id="UP000525565"/>
    </source>
</evidence>